<dbReference type="SUPFAM" id="SSF46785">
    <property type="entry name" value="Winged helix' DNA-binding domain"/>
    <property type="match status" value="1"/>
</dbReference>
<dbReference type="RefSeq" id="WP_129783835.1">
    <property type="nucleotide sequence ID" value="NZ_RZHH01000002.1"/>
</dbReference>
<dbReference type="InterPro" id="IPR036388">
    <property type="entry name" value="WH-like_DNA-bd_sf"/>
</dbReference>
<gene>
    <name evidence="1" type="ORF">ELS19_05075</name>
</gene>
<protein>
    <recommendedName>
        <fullName evidence="3">Phage repressor protein</fullName>
    </recommendedName>
</protein>
<sequence length="98" mass="11404">MRQRPPWASKYDDPILEFLQETDAALPPAVVEFNLDRKNIASPAYSTVKRRMRKLAKHGLLNNLEEKEGYYEITDKGRDYLNAELDISELTEDNSPYE</sequence>
<dbReference type="Proteomes" id="UP000294028">
    <property type="component" value="Unassembled WGS sequence"/>
</dbReference>
<dbReference type="EMBL" id="RZHH01000002">
    <property type="protein sequence ID" value="RYJ13398.1"/>
    <property type="molecule type" value="Genomic_DNA"/>
</dbReference>
<dbReference type="Gene3D" id="1.10.10.10">
    <property type="entry name" value="Winged helix-like DNA-binding domain superfamily/Winged helix DNA-binding domain"/>
    <property type="match status" value="1"/>
</dbReference>
<evidence type="ECO:0008006" key="3">
    <source>
        <dbReference type="Google" id="ProtNLM"/>
    </source>
</evidence>
<dbReference type="InterPro" id="IPR036390">
    <property type="entry name" value="WH_DNA-bd_sf"/>
</dbReference>
<dbReference type="AlphaFoldDB" id="A0A482TDV3"/>
<reference evidence="1 2" key="1">
    <citation type="submission" date="2018-12" db="EMBL/GenBank/DDBJ databases">
        <title>Genome analysis provides insights into bioremediation potentialities of Halogeometricum borinquense strain N11.</title>
        <authorList>
            <person name="Najjari A."/>
            <person name="Youssef N."/>
            <person name="Fhoula I."/>
            <person name="Ben Dhia O."/>
            <person name="Mahjoubi M."/>
            <person name="Ouzari H.I."/>
            <person name="Cherif A."/>
        </authorList>
    </citation>
    <scope>NUCLEOTIDE SEQUENCE [LARGE SCALE GENOMIC DNA]</scope>
    <source>
        <strain evidence="1 2">N11</strain>
    </source>
</reference>
<accession>A0A482TDV3</accession>
<proteinExistence type="predicted"/>
<evidence type="ECO:0000313" key="2">
    <source>
        <dbReference type="Proteomes" id="UP000294028"/>
    </source>
</evidence>
<evidence type="ECO:0000313" key="1">
    <source>
        <dbReference type="EMBL" id="RYJ13398.1"/>
    </source>
</evidence>
<organism evidence="1 2">
    <name type="scientific">Halogeometricum borinquense</name>
    <dbReference type="NCBI Taxonomy" id="60847"/>
    <lineage>
        <taxon>Archaea</taxon>
        <taxon>Methanobacteriati</taxon>
        <taxon>Methanobacteriota</taxon>
        <taxon>Stenosarchaea group</taxon>
        <taxon>Halobacteria</taxon>
        <taxon>Halobacteriales</taxon>
        <taxon>Haloferacaceae</taxon>
        <taxon>Halogeometricum</taxon>
    </lineage>
</organism>
<name>A0A482TDV3_9EURY</name>
<comment type="caution">
    <text evidence="1">The sequence shown here is derived from an EMBL/GenBank/DDBJ whole genome shotgun (WGS) entry which is preliminary data.</text>
</comment>